<dbReference type="InterPro" id="IPR005471">
    <property type="entry name" value="Tscrpt_reg_IclR_N"/>
</dbReference>
<dbReference type="PROSITE" id="PS51078">
    <property type="entry name" value="ICLR_ED"/>
    <property type="match status" value="1"/>
</dbReference>
<evidence type="ECO:0000256" key="2">
    <source>
        <dbReference type="ARBA" id="ARBA00023125"/>
    </source>
</evidence>
<dbReference type="GO" id="GO:0003700">
    <property type="term" value="F:DNA-binding transcription factor activity"/>
    <property type="evidence" value="ECO:0007669"/>
    <property type="project" value="TreeGrafter"/>
</dbReference>
<name>A0A9X2X8L2_9HYPH</name>
<dbReference type="Gene3D" id="1.10.10.10">
    <property type="entry name" value="Winged helix-like DNA-binding domain superfamily/Winged helix DNA-binding domain"/>
    <property type="match status" value="1"/>
</dbReference>
<keyword evidence="2" id="KW-0238">DNA-binding</keyword>
<dbReference type="PROSITE" id="PS51077">
    <property type="entry name" value="HTH_ICLR"/>
    <property type="match status" value="1"/>
</dbReference>
<feature type="domain" description="HTH iclR-type" evidence="4">
    <location>
        <begin position="7"/>
        <end position="68"/>
    </location>
</feature>
<proteinExistence type="predicted"/>
<dbReference type="RefSeq" id="WP_261516269.1">
    <property type="nucleotide sequence ID" value="NZ_JAODNV010000014.1"/>
</dbReference>
<protein>
    <submittedName>
        <fullName evidence="6">IclR family transcriptional regulator</fullName>
    </submittedName>
</protein>
<evidence type="ECO:0000259" key="5">
    <source>
        <dbReference type="PROSITE" id="PS51078"/>
    </source>
</evidence>
<keyword evidence="3" id="KW-0804">Transcription</keyword>
<gene>
    <name evidence="6" type="ORF">NYR54_13770</name>
</gene>
<dbReference type="SUPFAM" id="SSF55781">
    <property type="entry name" value="GAF domain-like"/>
    <property type="match status" value="1"/>
</dbReference>
<dbReference type="AlphaFoldDB" id="A0A9X2X8L2"/>
<dbReference type="InterPro" id="IPR029016">
    <property type="entry name" value="GAF-like_dom_sf"/>
</dbReference>
<dbReference type="InterPro" id="IPR036388">
    <property type="entry name" value="WH-like_DNA-bd_sf"/>
</dbReference>
<dbReference type="Pfam" id="PF01614">
    <property type="entry name" value="IclR_C"/>
    <property type="match status" value="1"/>
</dbReference>
<evidence type="ECO:0000256" key="3">
    <source>
        <dbReference type="ARBA" id="ARBA00023163"/>
    </source>
</evidence>
<dbReference type="Gene3D" id="3.30.450.40">
    <property type="match status" value="1"/>
</dbReference>
<dbReference type="InterPro" id="IPR036390">
    <property type="entry name" value="WH_DNA-bd_sf"/>
</dbReference>
<evidence type="ECO:0000256" key="1">
    <source>
        <dbReference type="ARBA" id="ARBA00023015"/>
    </source>
</evidence>
<comment type="caution">
    <text evidence="6">The sequence shown here is derived from an EMBL/GenBank/DDBJ whole genome shotgun (WGS) entry which is preliminary data.</text>
</comment>
<reference evidence="6" key="1">
    <citation type="submission" date="2022-08" db="EMBL/GenBank/DDBJ databases">
        <title>Chelativorans sichuanense sp. nov., a paraffin oil-degrading bacterium isolated from a mixture of oil-based drill cuttings and paddy soil.</title>
        <authorList>
            <person name="Yu J."/>
            <person name="Liu H."/>
            <person name="Chen Q."/>
        </authorList>
    </citation>
    <scope>NUCLEOTIDE SEQUENCE</scope>
    <source>
        <strain evidence="6">SCAU 2101</strain>
    </source>
</reference>
<evidence type="ECO:0000313" key="6">
    <source>
        <dbReference type="EMBL" id="MCT8991347.1"/>
    </source>
</evidence>
<accession>A0A9X2X8L2</accession>
<sequence>MSEEQAGNSLKRGLAILEVFSEEQLEWTPEELMERLGYSRPTLYRYLKTLKEAGFLSSNPNAGFTLGPKVVELDFLLRKSDALILAGQKHLKNLTQRYACTALLVRRYGNRILCVASEQSAVKPRSSYPRGRPMPLARGAIARSLMAFLPRRRLIPLIENTMEDLRDIGLGTTVDEVLESLKRVRKAGYAVAFGEVTPGVVGISAPVFDAGRSPIAAVCVTIAGHLVDGNTIDEIAAHIKQAAADITSVLSDQRQSIAAQ</sequence>
<dbReference type="GO" id="GO:0003677">
    <property type="term" value="F:DNA binding"/>
    <property type="evidence" value="ECO:0007669"/>
    <property type="project" value="UniProtKB-KW"/>
</dbReference>
<dbReference type="SMART" id="SM00346">
    <property type="entry name" value="HTH_ICLR"/>
    <property type="match status" value="1"/>
</dbReference>
<keyword evidence="1" id="KW-0805">Transcription regulation</keyword>
<evidence type="ECO:0000259" key="4">
    <source>
        <dbReference type="PROSITE" id="PS51077"/>
    </source>
</evidence>
<dbReference type="PANTHER" id="PTHR30136:SF24">
    <property type="entry name" value="HTH-TYPE TRANSCRIPTIONAL REPRESSOR ALLR"/>
    <property type="match status" value="1"/>
</dbReference>
<feature type="domain" description="IclR-ED" evidence="5">
    <location>
        <begin position="69"/>
        <end position="252"/>
    </location>
</feature>
<dbReference type="Pfam" id="PF09339">
    <property type="entry name" value="HTH_IclR"/>
    <property type="match status" value="1"/>
</dbReference>
<dbReference type="GO" id="GO:0045892">
    <property type="term" value="P:negative regulation of DNA-templated transcription"/>
    <property type="evidence" value="ECO:0007669"/>
    <property type="project" value="TreeGrafter"/>
</dbReference>
<dbReference type="PANTHER" id="PTHR30136">
    <property type="entry name" value="HELIX-TURN-HELIX TRANSCRIPTIONAL REGULATOR, ICLR FAMILY"/>
    <property type="match status" value="1"/>
</dbReference>
<dbReference type="InterPro" id="IPR050707">
    <property type="entry name" value="HTH_MetabolicPath_Reg"/>
</dbReference>
<dbReference type="SUPFAM" id="SSF46785">
    <property type="entry name" value="Winged helix' DNA-binding domain"/>
    <property type="match status" value="1"/>
</dbReference>
<dbReference type="Proteomes" id="UP001149009">
    <property type="component" value="Unassembled WGS sequence"/>
</dbReference>
<dbReference type="EMBL" id="JAODNV010000014">
    <property type="protein sequence ID" value="MCT8991347.1"/>
    <property type="molecule type" value="Genomic_DNA"/>
</dbReference>
<evidence type="ECO:0000313" key="7">
    <source>
        <dbReference type="Proteomes" id="UP001149009"/>
    </source>
</evidence>
<organism evidence="6 7">
    <name type="scientific">Chelativorans petroleitrophicus</name>
    <dbReference type="NCBI Taxonomy" id="2975484"/>
    <lineage>
        <taxon>Bacteria</taxon>
        <taxon>Pseudomonadati</taxon>
        <taxon>Pseudomonadota</taxon>
        <taxon>Alphaproteobacteria</taxon>
        <taxon>Hyphomicrobiales</taxon>
        <taxon>Phyllobacteriaceae</taxon>
        <taxon>Chelativorans</taxon>
    </lineage>
</organism>
<keyword evidence="7" id="KW-1185">Reference proteome</keyword>
<dbReference type="InterPro" id="IPR014757">
    <property type="entry name" value="Tscrpt_reg_IclR_C"/>
</dbReference>